<evidence type="ECO:0000313" key="3">
    <source>
        <dbReference type="Proteomes" id="UP001308005"/>
    </source>
</evidence>
<feature type="region of interest" description="Disordered" evidence="1">
    <location>
        <begin position="1"/>
        <end position="41"/>
    </location>
</feature>
<dbReference type="EMBL" id="JAYMYJ010000082">
    <property type="protein sequence ID" value="MEB4591015.1"/>
    <property type="molecule type" value="Genomic_DNA"/>
</dbReference>
<feature type="compositionally biased region" description="Basic and acidic residues" evidence="1">
    <location>
        <begin position="25"/>
        <end position="37"/>
    </location>
</feature>
<dbReference type="RefSeq" id="WP_324694401.1">
    <property type="nucleotide sequence ID" value="NZ_JAYMYJ010000082.1"/>
</dbReference>
<evidence type="ECO:0000313" key="2">
    <source>
        <dbReference type="EMBL" id="MEB4591015.1"/>
    </source>
</evidence>
<name>A0ABU6CW11_9GAMM</name>
<evidence type="ECO:0000256" key="1">
    <source>
        <dbReference type="SAM" id="MobiDB-lite"/>
    </source>
</evidence>
<protein>
    <submittedName>
        <fullName evidence="2">Uncharacterized protein</fullName>
    </submittedName>
</protein>
<accession>A0ABU6CW11</accession>
<keyword evidence="3" id="KW-1185">Reference proteome</keyword>
<organism evidence="2 3">
    <name type="scientific">Candidatus Thiothrix phosphatis</name>
    <dbReference type="NCBI Taxonomy" id="3112415"/>
    <lineage>
        <taxon>Bacteria</taxon>
        <taxon>Pseudomonadati</taxon>
        <taxon>Pseudomonadota</taxon>
        <taxon>Gammaproteobacteria</taxon>
        <taxon>Thiotrichales</taxon>
        <taxon>Thiotrichaceae</taxon>
        <taxon>Thiothrix</taxon>
    </lineage>
</organism>
<sequence>MLPEAGSKRHITSSHDAVPLVIGENQDKRFGRNRQDKGVLAGHGGKLGLQGYCLQTGFPYMGH</sequence>
<reference evidence="3" key="1">
    <citation type="submission" date="2023-07" db="EMBL/GenBank/DDBJ databases">
        <title>The carbon used by Thiothrix.</title>
        <authorList>
            <person name="Chen L."/>
        </authorList>
    </citation>
    <scope>NUCLEOTIDE SEQUENCE [LARGE SCALE GENOMIC DNA]</scope>
</reference>
<comment type="caution">
    <text evidence="2">The sequence shown here is derived from an EMBL/GenBank/DDBJ whole genome shotgun (WGS) entry which is preliminary data.</text>
</comment>
<dbReference type="Proteomes" id="UP001308005">
    <property type="component" value="Unassembled WGS sequence"/>
</dbReference>
<proteinExistence type="predicted"/>
<gene>
    <name evidence="2" type="ORF">VSS37_08510</name>
</gene>